<dbReference type="EMBL" id="NPEA01000010">
    <property type="protein sequence ID" value="PJZ75711.1"/>
    <property type="molecule type" value="Genomic_DNA"/>
</dbReference>
<dbReference type="AlphaFoldDB" id="A0A2M9ZUP9"/>
<protein>
    <recommendedName>
        <fullName evidence="3">DUF1554 domain-containing protein</fullName>
    </recommendedName>
</protein>
<sequence>MTLRILFVIFFFIFSSNCISDKTCSDKDRSCSPKATLMSLLVSAPEGIYIYATNTGFTGNLSVLGPGSLDPSLNFICGQERLFSNIIDTKCSKYAPLVSTSLVSASSLNAMYGDLPTTGVPIRGPYGKQIAVDYSNLFAVDLDVTLEAAGLGNQTFWSFGDGNGGAAADTCTDGTDDGSLSTLGQTGNTLVKTQASWFATDIRGCGEIHKILCLCYVPTSGGG</sequence>
<gene>
    <name evidence="1" type="ORF">CH365_17015</name>
</gene>
<dbReference type="OrthoDB" id="341508at2"/>
<keyword evidence="2" id="KW-1185">Reference proteome</keyword>
<evidence type="ECO:0008006" key="3">
    <source>
        <dbReference type="Google" id="ProtNLM"/>
    </source>
</evidence>
<comment type="caution">
    <text evidence="1">The sequence shown here is derived from an EMBL/GenBank/DDBJ whole genome shotgun (WGS) entry which is preliminary data.</text>
</comment>
<organism evidence="1 2">
    <name type="scientific">Leptospira neocaledonica</name>
    <dbReference type="NCBI Taxonomy" id="2023192"/>
    <lineage>
        <taxon>Bacteria</taxon>
        <taxon>Pseudomonadati</taxon>
        <taxon>Spirochaetota</taxon>
        <taxon>Spirochaetia</taxon>
        <taxon>Leptospirales</taxon>
        <taxon>Leptospiraceae</taxon>
        <taxon>Leptospira</taxon>
    </lineage>
</organism>
<accession>A0A2M9ZUP9</accession>
<evidence type="ECO:0000313" key="1">
    <source>
        <dbReference type="EMBL" id="PJZ75711.1"/>
    </source>
</evidence>
<dbReference type="Proteomes" id="UP000231843">
    <property type="component" value="Unassembled WGS sequence"/>
</dbReference>
<name>A0A2M9ZUP9_9LEPT</name>
<evidence type="ECO:0000313" key="2">
    <source>
        <dbReference type="Proteomes" id="UP000231843"/>
    </source>
</evidence>
<proteinExistence type="predicted"/>
<reference evidence="1 2" key="1">
    <citation type="submission" date="2017-07" db="EMBL/GenBank/DDBJ databases">
        <title>Leptospira spp. isolated from tropical soils.</title>
        <authorList>
            <person name="Thibeaux R."/>
            <person name="Iraola G."/>
            <person name="Ferres I."/>
            <person name="Bierque E."/>
            <person name="Girault D."/>
            <person name="Soupe-Gilbert M.-E."/>
            <person name="Picardeau M."/>
            <person name="Goarant C."/>
        </authorList>
    </citation>
    <scope>NUCLEOTIDE SEQUENCE [LARGE SCALE GENOMIC DNA]</scope>
    <source>
        <strain evidence="1 2">ES4-C-A1</strain>
    </source>
</reference>